<gene>
    <name evidence="3" type="ORF">UFOVP1146_239</name>
    <name evidence="4" type="ORF">UFOVP1638_326</name>
    <name evidence="1" type="ORF">UFOVP812_152</name>
    <name evidence="2" type="ORF">UFOVP818_413</name>
</gene>
<evidence type="ECO:0000313" key="3">
    <source>
        <dbReference type="EMBL" id="CAB4186893.1"/>
    </source>
</evidence>
<evidence type="ECO:0000313" key="4">
    <source>
        <dbReference type="EMBL" id="CAB4221449.1"/>
    </source>
</evidence>
<accession>A0A6J5P3K7</accession>
<evidence type="ECO:0000313" key="1">
    <source>
        <dbReference type="EMBL" id="CAB4163883.1"/>
    </source>
</evidence>
<dbReference type="EMBL" id="LR797502">
    <property type="protein sequence ID" value="CAB4221449.1"/>
    <property type="molecule type" value="Genomic_DNA"/>
</dbReference>
<dbReference type="EMBL" id="LR796758">
    <property type="protein sequence ID" value="CAB4163883.1"/>
    <property type="molecule type" value="Genomic_DNA"/>
</dbReference>
<sequence length="181" mass="20779">MINNQPLFESLSYKDLEGILKPTIHVDEFSSKMGEDDDIIVVSFFVRDAQAAKDLMSWFEKGYDFVLDADRSPGEIKPNRYLVYVEIRRRSTAGGHVATLLDDLGTLTEFSPEDWSMHYKDKTTPFSQEAFEDQVPLTPKAYRKRYEKDLNEVRTRAGLAVKPIYERDSDMKSLQLSAGIL</sequence>
<name>A0A6J5P3K7_9CAUD</name>
<organism evidence="2">
    <name type="scientific">uncultured Caudovirales phage</name>
    <dbReference type="NCBI Taxonomy" id="2100421"/>
    <lineage>
        <taxon>Viruses</taxon>
        <taxon>Duplodnaviria</taxon>
        <taxon>Heunggongvirae</taxon>
        <taxon>Uroviricota</taxon>
        <taxon>Caudoviricetes</taxon>
        <taxon>Peduoviridae</taxon>
        <taxon>Maltschvirus</taxon>
        <taxon>Maltschvirus maltsch</taxon>
    </lineage>
</organism>
<reference evidence="2" key="1">
    <citation type="submission" date="2020-04" db="EMBL/GenBank/DDBJ databases">
        <authorList>
            <person name="Chiriac C."/>
            <person name="Salcher M."/>
            <person name="Ghai R."/>
            <person name="Kavagutti S V."/>
        </authorList>
    </citation>
    <scope>NUCLEOTIDE SEQUENCE</scope>
</reference>
<dbReference type="EMBL" id="LR797099">
    <property type="protein sequence ID" value="CAB4186893.1"/>
    <property type="molecule type" value="Genomic_DNA"/>
</dbReference>
<protein>
    <submittedName>
        <fullName evidence="2">Uncharacterized protein</fullName>
    </submittedName>
</protein>
<evidence type="ECO:0000313" key="2">
    <source>
        <dbReference type="EMBL" id="CAB4165877.1"/>
    </source>
</evidence>
<proteinExistence type="predicted"/>
<dbReference type="EMBL" id="LR796776">
    <property type="protein sequence ID" value="CAB4165877.1"/>
    <property type="molecule type" value="Genomic_DNA"/>
</dbReference>